<dbReference type="InParanoid" id="K1QKN6"/>
<protein>
    <submittedName>
        <fullName evidence="1">Uncharacterized protein</fullName>
    </submittedName>
</protein>
<sequence>MVILETSRTGLVSPSLDFSPWPLLDANSSQVNIAGSSFAVMVKPIFDGFPFLAASLAFLSDSLLTLKL</sequence>
<evidence type="ECO:0000313" key="1">
    <source>
        <dbReference type="EMBL" id="EKC29370.1"/>
    </source>
</evidence>
<name>K1QKN6_MAGGI</name>
<organism evidence="1">
    <name type="scientific">Magallana gigas</name>
    <name type="common">Pacific oyster</name>
    <name type="synonym">Crassostrea gigas</name>
    <dbReference type="NCBI Taxonomy" id="29159"/>
    <lineage>
        <taxon>Eukaryota</taxon>
        <taxon>Metazoa</taxon>
        <taxon>Spiralia</taxon>
        <taxon>Lophotrochozoa</taxon>
        <taxon>Mollusca</taxon>
        <taxon>Bivalvia</taxon>
        <taxon>Autobranchia</taxon>
        <taxon>Pteriomorphia</taxon>
        <taxon>Ostreida</taxon>
        <taxon>Ostreoidea</taxon>
        <taxon>Ostreidae</taxon>
        <taxon>Magallana</taxon>
    </lineage>
</organism>
<accession>K1QKN6</accession>
<reference evidence="1" key="1">
    <citation type="journal article" date="2012" name="Nature">
        <title>The oyster genome reveals stress adaptation and complexity of shell formation.</title>
        <authorList>
            <person name="Zhang G."/>
            <person name="Fang X."/>
            <person name="Guo X."/>
            <person name="Li L."/>
            <person name="Luo R."/>
            <person name="Xu F."/>
            <person name="Yang P."/>
            <person name="Zhang L."/>
            <person name="Wang X."/>
            <person name="Qi H."/>
            <person name="Xiong Z."/>
            <person name="Que H."/>
            <person name="Xie Y."/>
            <person name="Holland P.W."/>
            <person name="Paps J."/>
            <person name="Zhu Y."/>
            <person name="Wu F."/>
            <person name="Chen Y."/>
            <person name="Wang J."/>
            <person name="Peng C."/>
            <person name="Meng J."/>
            <person name="Yang L."/>
            <person name="Liu J."/>
            <person name="Wen B."/>
            <person name="Zhang N."/>
            <person name="Huang Z."/>
            <person name="Zhu Q."/>
            <person name="Feng Y."/>
            <person name="Mount A."/>
            <person name="Hedgecock D."/>
            <person name="Xu Z."/>
            <person name="Liu Y."/>
            <person name="Domazet-Loso T."/>
            <person name="Du Y."/>
            <person name="Sun X."/>
            <person name="Zhang S."/>
            <person name="Liu B."/>
            <person name="Cheng P."/>
            <person name="Jiang X."/>
            <person name="Li J."/>
            <person name="Fan D."/>
            <person name="Wang W."/>
            <person name="Fu W."/>
            <person name="Wang T."/>
            <person name="Wang B."/>
            <person name="Zhang J."/>
            <person name="Peng Z."/>
            <person name="Li Y."/>
            <person name="Li N."/>
            <person name="Wang J."/>
            <person name="Chen M."/>
            <person name="He Y."/>
            <person name="Tan F."/>
            <person name="Song X."/>
            <person name="Zheng Q."/>
            <person name="Huang R."/>
            <person name="Yang H."/>
            <person name="Du X."/>
            <person name="Chen L."/>
            <person name="Yang M."/>
            <person name="Gaffney P.M."/>
            <person name="Wang S."/>
            <person name="Luo L."/>
            <person name="She Z."/>
            <person name="Ming Y."/>
            <person name="Huang W."/>
            <person name="Zhang S."/>
            <person name="Huang B."/>
            <person name="Zhang Y."/>
            <person name="Qu T."/>
            <person name="Ni P."/>
            <person name="Miao G."/>
            <person name="Wang J."/>
            <person name="Wang Q."/>
            <person name="Steinberg C.E."/>
            <person name="Wang H."/>
            <person name="Li N."/>
            <person name="Qian L."/>
            <person name="Zhang G."/>
            <person name="Li Y."/>
            <person name="Yang H."/>
            <person name="Liu X."/>
            <person name="Wang J."/>
            <person name="Yin Y."/>
            <person name="Wang J."/>
        </authorList>
    </citation>
    <scope>NUCLEOTIDE SEQUENCE [LARGE SCALE GENOMIC DNA]</scope>
    <source>
        <strain evidence="1">05x7-T-G4-1.051#20</strain>
    </source>
</reference>
<dbReference type="HOGENOM" id="CLU_2796433_0_0_1"/>
<proteinExistence type="predicted"/>
<gene>
    <name evidence="1" type="ORF">CGI_10005921</name>
</gene>
<dbReference type="AlphaFoldDB" id="K1QKN6"/>
<dbReference type="EMBL" id="JH818962">
    <property type="protein sequence ID" value="EKC29370.1"/>
    <property type="molecule type" value="Genomic_DNA"/>
</dbReference>